<reference evidence="1" key="1">
    <citation type="journal article" date="2015" name="Nature">
        <title>Complex archaea that bridge the gap between prokaryotes and eukaryotes.</title>
        <authorList>
            <person name="Spang A."/>
            <person name="Saw J.H."/>
            <person name="Jorgensen S.L."/>
            <person name="Zaremba-Niedzwiedzka K."/>
            <person name="Martijn J."/>
            <person name="Lind A.E."/>
            <person name="van Eijk R."/>
            <person name="Schleper C."/>
            <person name="Guy L."/>
            <person name="Ettema T.J."/>
        </authorList>
    </citation>
    <scope>NUCLEOTIDE SEQUENCE</scope>
</reference>
<dbReference type="Gene3D" id="1.25.40.10">
    <property type="entry name" value="Tetratricopeptide repeat domain"/>
    <property type="match status" value="1"/>
</dbReference>
<proteinExistence type="predicted"/>
<dbReference type="SUPFAM" id="SSF48452">
    <property type="entry name" value="TPR-like"/>
    <property type="match status" value="1"/>
</dbReference>
<dbReference type="AlphaFoldDB" id="A0A0F9GBH7"/>
<dbReference type="Pfam" id="PF13374">
    <property type="entry name" value="TPR_10"/>
    <property type="match status" value="1"/>
</dbReference>
<sequence length="110" mass="12154">QLNDLDLQNGILLNIGVILIERGDLSEAVDHYKHALGIFDLLDDLKGRDQILPNIGMILSDRGDLSGALDYNNPFLNIAEQLGDLKLQSQISLDTTSVVVHVLLLAFYQI</sequence>
<comment type="caution">
    <text evidence="1">The sequence shown here is derived from an EMBL/GenBank/DDBJ whole genome shotgun (WGS) entry which is preliminary data.</text>
</comment>
<gene>
    <name evidence="1" type="ORF">LCGC14_2141470</name>
</gene>
<accession>A0A0F9GBH7</accession>
<organism evidence="1">
    <name type="scientific">marine sediment metagenome</name>
    <dbReference type="NCBI Taxonomy" id="412755"/>
    <lineage>
        <taxon>unclassified sequences</taxon>
        <taxon>metagenomes</taxon>
        <taxon>ecological metagenomes</taxon>
    </lineage>
</organism>
<evidence type="ECO:0000313" key="1">
    <source>
        <dbReference type="EMBL" id="KKL66790.1"/>
    </source>
</evidence>
<dbReference type="EMBL" id="LAZR01027093">
    <property type="protein sequence ID" value="KKL66790.1"/>
    <property type="molecule type" value="Genomic_DNA"/>
</dbReference>
<feature type="non-terminal residue" evidence="1">
    <location>
        <position position="1"/>
    </location>
</feature>
<name>A0A0F9GBH7_9ZZZZ</name>
<protein>
    <submittedName>
        <fullName evidence="1">Uncharacterized protein</fullName>
    </submittedName>
</protein>
<dbReference type="InterPro" id="IPR011990">
    <property type="entry name" value="TPR-like_helical_dom_sf"/>
</dbReference>